<gene>
    <name evidence="1" type="ORF">GJ668_15995</name>
</gene>
<comment type="caution">
    <text evidence="1">The sequence shown here is derived from an EMBL/GenBank/DDBJ whole genome shotgun (WGS) entry which is preliminary data.</text>
</comment>
<organism evidence="1 2">
    <name type="scientific">Allochromatium palmeri</name>
    <dbReference type="NCBI Taxonomy" id="231048"/>
    <lineage>
        <taxon>Bacteria</taxon>
        <taxon>Pseudomonadati</taxon>
        <taxon>Pseudomonadota</taxon>
        <taxon>Gammaproteobacteria</taxon>
        <taxon>Chromatiales</taxon>
        <taxon>Chromatiaceae</taxon>
        <taxon>Allochromatium</taxon>
    </lineage>
</organism>
<dbReference type="EMBL" id="WNKT01000045">
    <property type="protein sequence ID" value="MTW22574.1"/>
    <property type="molecule type" value="Genomic_DNA"/>
</dbReference>
<evidence type="ECO:0000313" key="2">
    <source>
        <dbReference type="Proteomes" id="UP000434044"/>
    </source>
</evidence>
<dbReference type="OrthoDB" id="9780310at2"/>
<dbReference type="PANTHER" id="PTHR30348">
    <property type="entry name" value="UNCHARACTERIZED PROTEIN YECE"/>
    <property type="match status" value="1"/>
</dbReference>
<dbReference type="AlphaFoldDB" id="A0A6N8EJR9"/>
<dbReference type="Proteomes" id="UP000434044">
    <property type="component" value="Unassembled WGS sequence"/>
</dbReference>
<sequence length="335" mass="36965">MKPSNQLDLFAGTPDEAPAPIFVEPARDTWSQARELAGALPARLRLGTSSWSFPGWLGLIYDPAANPRVLSRHGLHAYAQHPLLRTVGVDSAYHAPVPTERLRAYAEQVPEEFRFLVKMPAAITDAVLRAGGGRPVEANPGFLDPERATEQSVQPFVEGLEARGGVLLLQFPPLGETITANPRRFAEDLYRFLRRLPTGPCYAVEVRDRELLTCDLAEALRHGGAQTALSLHPRLPALDRQQTLFADLPPGPLVLRWMLRANRRYNEARNLYQPFNRLREPDPTARGQIAQLVSEALSAGREVYVIANNKAEGCAPLSLIGLAEALVDSPKRLKT</sequence>
<keyword evidence="2" id="KW-1185">Reference proteome</keyword>
<protein>
    <submittedName>
        <fullName evidence="1">DUF72 domain-containing protein</fullName>
    </submittedName>
</protein>
<accession>A0A6N8EJR9</accession>
<reference evidence="1 2" key="1">
    <citation type="submission" date="2019-11" db="EMBL/GenBank/DDBJ databases">
        <title>Whole-genome sequence of the anaerobic purple sulfur bacterium Allochromatium palmeri DSM 15591.</title>
        <authorList>
            <person name="Kyndt J.A."/>
            <person name="Meyer T.E."/>
        </authorList>
    </citation>
    <scope>NUCLEOTIDE SEQUENCE [LARGE SCALE GENOMIC DNA]</scope>
    <source>
        <strain evidence="1 2">DSM 15591</strain>
    </source>
</reference>
<dbReference type="Pfam" id="PF01904">
    <property type="entry name" value="DUF72"/>
    <property type="match status" value="1"/>
</dbReference>
<name>A0A6N8EJR9_9GAMM</name>
<dbReference type="RefSeq" id="WP_155451136.1">
    <property type="nucleotide sequence ID" value="NZ_WNKT01000045.1"/>
</dbReference>
<dbReference type="InterPro" id="IPR002763">
    <property type="entry name" value="DUF72"/>
</dbReference>
<dbReference type="SUPFAM" id="SSF117396">
    <property type="entry name" value="TM1631-like"/>
    <property type="match status" value="1"/>
</dbReference>
<evidence type="ECO:0000313" key="1">
    <source>
        <dbReference type="EMBL" id="MTW22574.1"/>
    </source>
</evidence>
<proteinExistence type="predicted"/>
<dbReference type="PANTHER" id="PTHR30348:SF4">
    <property type="entry name" value="DUF72 DOMAIN-CONTAINING PROTEIN"/>
    <property type="match status" value="1"/>
</dbReference>
<dbReference type="InterPro" id="IPR036520">
    <property type="entry name" value="UPF0759_sf"/>
</dbReference>
<dbReference type="Gene3D" id="3.20.20.410">
    <property type="entry name" value="Protein of unknown function UPF0759"/>
    <property type="match status" value="1"/>
</dbReference>